<dbReference type="EMBL" id="CP000513">
    <property type="protein sequence ID" value="ABQ13668.1"/>
    <property type="molecule type" value="Genomic_DNA"/>
</dbReference>
<evidence type="ECO:0000313" key="2">
    <source>
        <dbReference type="EMBL" id="ABQ13668.1"/>
    </source>
</evidence>
<dbReference type="AlphaFoldDB" id="A5EX65"/>
<reference evidence="2 3" key="1">
    <citation type="journal article" date="2007" name="Nat. Biotechnol.">
        <title>Genome sequence and identification of candidate vaccine antigens from the animal pathogen Dichelobacter nodosus.</title>
        <authorList>
            <person name="Myers G.S."/>
            <person name="Parker D."/>
            <person name="Al-Hasani K."/>
            <person name="Kennan R.M."/>
            <person name="Seemann T."/>
            <person name="Ren Q."/>
            <person name="Badger J.H."/>
            <person name="Selengut J.D."/>
            <person name="Deboy R.T."/>
            <person name="Tettelin H."/>
            <person name="Boyce J.D."/>
            <person name="McCarl V.P."/>
            <person name="Han X."/>
            <person name="Nelson W.C."/>
            <person name="Madupu R."/>
            <person name="Mohamoud Y."/>
            <person name="Holley T."/>
            <person name="Fedorova N."/>
            <person name="Khouri H."/>
            <person name="Bottomley S.P."/>
            <person name="Whittington R.J."/>
            <person name="Adler B."/>
            <person name="Songer J.G."/>
            <person name="Rood J.I."/>
            <person name="Paulsen I.T."/>
        </authorList>
    </citation>
    <scope>NUCLEOTIDE SEQUENCE [LARGE SCALE GENOMIC DNA]</scope>
    <source>
        <strain evidence="2 3">VCS1703A</strain>
    </source>
</reference>
<dbReference type="Gene3D" id="3.20.20.100">
    <property type="entry name" value="NADP-dependent oxidoreductase domain"/>
    <property type="match status" value="1"/>
</dbReference>
<dbReference type="GO" id="GO:0016491">
    <property type="term" value="F:oxidoreductase activity"/>
    <property type="evidence" value="ECO:0007669"/>
    <property type="project" value="InterPro"/>
</dbReference>
<dbReference type="PRINTS" id="PR00069">
    <property type="entry name" value="ALDKETRDTASE"/>
</dbReference>
<name>A5EX65_DICNV</name>
<keyword evidence="3" id="KW-1185">Reference proteome</keyword>
<dbReference type="InterPro" id="IPR023210">
    <property type="entry name" value="NADP_OxRdtase_dom"/>
</dbReference>
<dbReference type="PANTHER" id="PTHR43312:SF1">
    <property type="entry name" value="NADP-DEPENDENT OXIDOREDUCTASE DOMAIN-CONTAINING PROTEIN"/>
    <property type="match status" value="1"/>
</dbReference>
<dbReference type="PANTHER" id="PTHR43312">
    <property type="entry name" value="D-THREO-ALDOSE 1-DEHYDROGENASE"/>
    <property type="match status" value="1"/>
</dbReference>
<organism evidence="2 3">
    <name type="scientific">Dichelobacter nodosus (strain VCS1703A)</name>
    <dbReference type="NCBI Taxonomy" id="246195"/>
    <lineage>
        <taxon>Bacteria</taxon>
        <taxon>Pseudomonadati</taxon>
        <taxon>Pseudomonadota</taxon>
        <taxon>Gammaproteobacteria</taxon>
        <taxon>Cardiobacteriales</taxon>
        <taxon>Cardiobacteriaceae</taxon>
        <taxon>Dichelobacter</taxon>
    </lineage>
</organism>
<proteinExistence type="predicted"/>
<dbReference type="RefSeq" id="WP_012031585.1">
    <property type="nucleotide sequence ID" value="NC_009446.1"/>
</dbReference>
<evidence type="ECO:0000313" key="3">
    <source>
        <dbReference type="Proteomes" id="UP000000248"/>
    </source>
</evidence>
<dbReference type="STRING" id="246195.DNO_1295"/>
<gene>
    <name evidence="2" type="ordered locus">DNO_1295</name>
</gene>
<dbReference type="InterPro" id="IPR020471">
    <property type="entry name" value="AKR"/>
</dbReference>
<dbReference type="OrthoDB" id="9773828at2"/>
<dbReference type="SUPFAM" id="SSF51430">
    <property type="entry name" value="NAD(P)-linked oxidoreductase"/>
    <property type="match status" value="1"/>
</dbReference>
<sequence length="264" mass="29231">MNTFFLPRRALGKTNIMLSAAGLGTVKFGRNQAMKYPNPYELPDDKTISNLLSLAWEMGINWLDTAPAYGSSESRLGQLMPSKDWIISSKVGEQFIQGKSYFNFTKKETQISLEKSLQRLKRDYLDLVFIHSNGDDERILLHSDVLETLQQAKAKGLIRAIGFSGKTLNGAQIALQYCDALMISYSLTDTDLAPAIKQAAQCDVGVVIKKGFGSGHLFAQYSVTDLSDFLFQQPITAVITGTLSAQHLRENCHALTLAANRYPL</sequence>
<protein>
    <submittedName>
        <fullName evidence="2">Aldo/keto reductase family protein</fullName>
    </submittedName>
</protein>
<dbReference type="CDD" id="cd19095">
    <property type="entry name" value="AKR_PA4992-like"/>
    <property type="match status" value="1"/>
</dbReference>
<dbReference type="KEGG" id="dno:DNO_1295"/>
<dbReference type="InterPro" id="IPR053135">
    <property type="entry name" value="AKR2_Oxidoreductase"/>
</dbReference>
<dbReference type="Pfam" id="PF00248">
    <property type="entry name" value="Aldo_ket_red"/>
    <property type="match status" value="1"/>
</dbReference>
<evidence type="ECO:0000259" key="1">
    <source>
        <dbReference type="Pfam" id="PF00248"/>
    </source>
</evidence>
<feature type="domain" description="NADP-dependent oxidoreductase" evidence="1">
    <location>
        <begin position="22"/>
        <end position="217"/>
    </location>
</feature>
<accession>A5EX65</accession>
<dbReference type="eggNOG" id="COG0667">
    <property type="taxonomic scope" value="Bacteria"/>
</dbReference>
<dbReference type="HOGENOM" id="CLU_023205_2_3_6"/>
<dbReference type="InterPro" id="IPR036812">
    <property type="entry name" value="NAD(P)_OxRdtase_dom_sf"/>
</dbReference>
<dbReference type="Proteomes" id="UP000000248">
    <property type="component" value="Chromosome"/>
</dbReference>